<dbReference type="EMBL" id="RCIY01000054">
    <property type="protein sequence ID" value="TGG83790.1"/>
    <property type="molecule type" value="Genomic_DNA"/>
</dbReference>
<dbReference type="AlphaFoldDB" id="A0A6C1CFU1"/>
<dbReference type="GeneID" id="75179414"/>
<dbReference type="RefSeq" id="WP_051698762.1">
    <property type="nucleotide sequence ID" value="NZ_CBCSFS010000013.1"/>
</dbReference>
<evidence type="ECO:0000313" key="2">
    <source>
        <dbReference type="Proteomes" id="UP000298111"/>
    </source>
</evidence>
<name>A0A6C1CFU1_9ACTN</name>
<gene>
    <name evidence="1" type="ORF">D8771_13755</name>
</gene>
<comment type="caution">
    <text evidence="1">The sequence shown here is derived from an EMBL/GenBank/DDBJ whole genome shotgun (WGS) entry which is preliminary data.</text>
</comment>
<organism evidence="1 2">
    <name type="scientific">Streptomyces albus</name>
    <dbReference type="NCBI Taxonomy" id="1888"/>
    <lineage>
        <taxon>Bacteria</taxon>
        <taxon>Bacillati</taxon>
        <taxon>Actinomycetota</taxon>
        <taxon>Actinomycetes</taxon>
        <taxon>Kitasatosporales</taxon>
        <taxon>Streptomycetaceae</taxon>
        <taxon>Streptomyces</taxon>
    </lineage>
</organism>
<evidence type="ECO:0000313" key="1">
    <source>
        <dbReference type="EMBL" id="TGG83790.1"/>
    </source>
</evidence>
<sequence length="147" mass="15936">MSEESDREGGTERAEAISLYMEALKARMAPEQYEQLERLVHETAHLIAHGQEGVFGEDDEPELSVEVQRELARILAMMLTGGTEHRVVEMPGPDGSSGFAIVEASAADDPARLAQMQAGLQAWADERKAIDAELEGIARASEQGETG</sequence>
<dbReference type="Proteomes" id="UP000298111">
    <property type="component" value="Unassembled WGS sequence"/>
</dbReference>
<protein>
    <submittedName>
        <fullName evidence="1">Uncharacterized protein</fullName>
    </submittedName>
</protein>
<reference evidence="1 2" key="1">
    <citation type="submission" date="2018-10" db="EMBL/GenBank/DDBJ databases">
        <title>Isolation of pseudouridimycin from Streptomyces albus DSM 40763.</title>
        <authorList>
            <person name="Rosenqvist P."/>
            <person name="Metsae-Ketelae M."/>
            <person name="Virta P."/>
        </authorList>
    </citation>
    <scope>NUCLEOTIDE SEQUENCE [LARGE SCALE GENOMIC DNA]</scope>
    <source>
        <strain evidence="1 2">DSM 40763</strain>
    </source>
</reference>
<accession>A0A6C1CFU1</accession>
<proteinExistence type="predicted"/>